<proteinExistence type="predicted"/>
<sequence length="88" mass="9952">MVHLLHGKERALHLFLSTDTEEPLLCRAGRCFHFTIRLPMLDTIGGRVSQLTSPLQPLPMCSINVDCAILPCRCFLSINMRVRACTDR</sequence>
<name>M2NEC2_BAUPA</name>
<evidence type="ECO:0000313" key="1">
    <source>
        <dbReference type="EMBL" id="EMC97305.1"/>
    </source>
</evidence>
<dbReference type="KEGG" id="bcom:BAUCODRAFT_446410"/>
<organism evidence="1 2">
    <name type="scientific">Baudoinia panamericana (strain UAMH 10762)</name>
    <name type="common">Angels' share fungus</name>
    <name type="synonym">Baudoinia compniacensis (strain UAMH 10762)</name>
    <dbReference type="NCBI Taxonomy" id="717646"/>
    <lineage>
        <taxon>Eukaryota</taxon>
        <taxon>Fungi</taxon>
        <taxon>Dikarya</taxon>
        <taxon>Ascomycota</taxon>
        <taxon>Pezizomycotina</taxon>
        <taxon>Dothideomycetes</taxon>
        <taxon>Dothideomycetidae</taxon>
        <taxon>Mycosphaerellales</taxon>
        <taxon>Teratosphaeriaceae</taxon>
        <taxon>Baudoinia</taxon>
    </lineage>
</organism>
<evidence type="ECO:0000313" key="2">
    <source>
        <dbReference type="Proteomes" id="UP000011761"/>
    </source>
</evidence>
<protein>
    <submittedName>
        <fullName evidence="1">Uncharacterized protein</fullName>
    </submittedName>
</protein>
<dbReference type="GeneID" id="19114416"/>
<keyword evidence="2" id="KW-1185">Reference proteome</keyword>
<gene>
    <name evidence="1" type="ORF">BAUCODRAFT_446410</name>
</gene>
<dbReference type="Proteomes" id="UP000011761">
    <property type="component" value="Unassembled WGS sequence"/>
</dbReference>
<dbReference type="HOGENOM" id="CLU_2468700_0_0_1"/>
<dbReference type="EMBL" id="KB445554">
    <property type="protein sequence ID" value="EMC97305.1"/>
    <property type="molecule type" value="Genomic_DNA"/>
</dbReference>
<accession>M2NEC2</accession>
<reference evidence="1 2" key="1">
    <citation type="journal article" date="2012" name="PLoS Pathog.">
        <title>Diverse lifestyles and strategies of plant pathogenesis encoded in the genomes of eighteen Dothideomycetes fungi.</title>
        <authorList>
            <person name="Ohm R.A."/>
            <person name="Feau N."/>
            <person name="Henrissat B."/>
            <person name="Schoch C.L."/>
            <person name="Horwitz B.A."/>
            <person name="Barry K.W."/>
            <person name="Condon B.J."/>
            <person name="Copeland A.C."/>
            <person name="Dhillon B."/>
            <person name="Glaser F."/>
            <person name="Hesse C.N."/>
            <person name="Kosti I."/>
            <person name="LaButti K."/>
            <person name="Lindquist E.A."/>
            <person name="Lucas S."/>
            <person name="Salamov A.A."/>
            <person name="Bradshaw R.E."/>
            <person name="Ciuffetti L."/>
            <person name="Hamelin R.C."/>
            <person name="Kema G.H.J."/>
            <person name="Lawrence C."/>
            <person name="Scott J.A."/>
            <person name="Spatafora J.W."/>
            <person name="Turgeon B.G."/>
            <person name="de Wit P.J.G.M."/>
            <person name="Zhong S."/>
            <person name="Goodwin S.B."/>
            <person name="Grigoriev I.V."/>
        </authorList>
    </citation>
    <scope>NUCLEOTIDE SEQUENCE [LARGE SCALE GENOMIC DNA]</scope>
    <source>
        <strain evidence="1 2">UAMH 10762</strain>
    </source>
</reference>
<dbReference type="RefSeq" id="XP_007675751.1">
    <property type="nucleotide sequence ID" value="XM_007677561.1"/>
</dbReference>
<dbReference type="AlphaFoldDB" id="M2NEC2"/>